<dbReference type="Proteomes" id="UP000002051">
    <property type="component" value="Unassembled WGS sequence"/>
</dbReference>
<proteinExistence type="predicted"/>
<feature type="region of interest" description="Disordered" evidence="6">
    <location>
        <begin position="1"/>
        <end position="56"/>
    </location>
</feature>
<evidence type="ECO:0000256" key="1">
    <source>
        <dbReference type="ARBA" id="ARBA00022723"/>
    </source>
</evidence>
<evidence type="ECO:0000259" key="7">
    <source>
        <dbReference type="PROSITE" id="PS51081"/>
    </source>
</evidence>
<evidence type="ECO:0000256" key="3">
    <source>
        <dbReference type="ARBA" id="ARBA00022833"/>
    </source>
</evidence>
<dbReference type="GO" id="GO:0016567">
    <property type="term" value="P:protein ubiquitination"/>
    <property type="evidence" value="ECO:0007669"/>
    <property type="project" value="UniProtKB-UniPathway"/>
</dbReference>
<sequence length="289" mass="33240">MSRYSNDSEEMSEESTGRSRNHHIFQRLGVEEDESTEGEESDTNSYTSEDESDDDATFSSKDMLECNFCYKSLRFVVFECINGHILCTSCCSKTNSCVICEPRTQHSHVKVACDYEPYGCKEVVNYTQIYEHVNSCHFSPCLCPQINCSFQANTTALGEHFMINHPLRIPPFKYDQIFFTFVRVKDDVTILQGISDGELFVITCKTQYIYKMLSLYHIGPSRRKPEYVFEMLVLPHEKYSNCILQLKSEVVNVDDRIYPSSSAIYVSYDYFKDGLLSIKVRISKIGANP</sequence>
<keyword evidence="10" id="KW-1185">Reference proteome</keyword>
<gene>
    <name evidence="8" type="ordered locus">MTR_7g085590</name>
</gene>
<dbReference type="EMBL" id="CM001223">
    <property type="protein sequence ID" value="KEH23524.1"/>
    <property type="molecule type" value="Genomic_DNA"/>
</dbReference>
<dbReference type="Gene3D" id="3.30.40.10">
    <property type="entry name" value="Zinc/RING finger domain, C3HC4 (zinc finger)"/>
    <property type="match status" value="1"/>
</dbReference>
<keyword evidence="2 5" id="KW-0863">Zinc-finger</keyword>
<dbReference type="UniPathway" id="UPA00143"/>
<reference evidence="8 10" key="1">
    <citation type="journal article" date="2011" name="Nature">
        <title>The Medicago genome provides insight into the evolution of rhizobial symbioses.</title>
        <authorList>
            <person name="Young N.D."/>
            <person name="Debelle F."/>
            <person name="Oldroyd G.E."/>
            <person name="Geurts R."/>
            <person name="Cannon S.B."/>
            <person name="Udvardi M.K."/>
            <person name="Benedito V.A."/>
            <person name="Mayer K.F."/>
            <person name="Gouzy J."/>
            <person name="Schoof H."/>
            <person name="Van de Peer Y."/>
            <person name="Proost S."/>
            <person name="Cook D.R."/>
            <person name="Meyers B.C."/>
            <person name="Spannagl M."/>
            <person name="Cheung F."/>
            <person name="De Mita S."/>
            <person name="Krishnakumar V."/>
            <person name="Gundlach H."/>
            <person name="Zhou S."/>
            <person name="Mudge J."/>
            <person name="Bharti A.K."/>
            <person name="Murray J.D."/>
            <person name="Naoumkina M.A."/>
            <person name="Rosen B."/>
            <person name="Silverstein K.A."/>
            <person name="Tang H."/>
            <person name="Rombauts S."/>
            <person name="Zhao P.X."/>
            <person name="Zhou P."/>
            <person name="Barbe V."/>
            <person name="Bardou P."/>
            <person name="Bechner M."/>
            <person name="Bellec A."/>
            <person name="Berger A."/>
            <person name="Berges H."/>
            <person name="Bidwell S."/>
            <person name="Bisseling T."/>
            <person name="Choisne N."/>
            <person name="Couloux A."/>
            <person name="Denny R."/>
            <person name="Deshpande S."/>
            <person name="Dai X."/>
            <person name="Doyle J.J."/>
            <person name="Dudez A.M."/>
            <person name="Farmer A.D."/>
            <person name="Fouteau S."/>
            <person name="Franken C."/>
            <person name="Gibelin C."/>
            <person name="Gish J."/>
            <person name="Goldstein S."/>
            <person name="Gonzalez A.J."/>
            <person name="Green P.J."/>
            <person name="Hallab A."/>
            <person name="Hartog M."/>
            <person name="Hua A."/>
            <person name="Humphray S.J."/>
            <person name="Jeong D.H."/>
            <person name="Jing Y."/>
            <person name="Jocker A."/>
            <person name="Kenton S.M."/>
            <person name="Kim D.J."/>
            <person name="Klee K."/>
            <person name="Lai H."/>
            <person name="Lang C."/>
            <person name="Lin S."/>
            <person name="Macmil S.L."/>
            <person name="Magdelenat G."/>
            <person name="Matthews L."/>
            <person name="McCorrison J."/>
            <person name="Monaghan E.L."/>
            <person name="Mun J.H."/>
            <person name="Najar F.Z."/>
            <person name="Nicholson C."/>
            <person name="Noirot C."/>
            <person name="O'Bleness M."/>
            <person name="Paule C.R."/>
            <person name="Poulain J."/>
            <person name="Prion F."/>
            <person name="Qin B."/>
            <person name="Qu C."/>
            <person name="Retzel E.F."/>
            <person name="Riddle C."/>
            <person name="Sallet E."/>
            <person name="Samain S."/>
            <person name="Samson N."/>
            <person name="Sanders I."/>
            <person name="Saurat O."/>
            <person name="Scarpelli C."/>
            <person name="Schiex T."/>
            <person name="Segurens B."/>
            <person name="Severin A.J."/>
            <person name="Sherrier D.J."/>
            <person name="Shi R."/>
            <person name="Sims S."/>
            <person name="Singer S.R."/>
            <person name="Sinharoy S."/>
            <person name="Sterck L."/>
            <person name="Viollet A."/>
            <person name="Wang B.B."/>
            <person name="Wang K."/>
            <person name="Wang M."/>
            <person name="Wang X."/>
            <person name="Warfsmann J."/>
            <person name="Weissenbach J."/>
            <person name="White D.D."/>
            <person name="White J.D."/>
            <person name="Wiley G.B."/>
            <person name="Wincker P."/>
            <person name="Xing Y."/>
            <person name="Yang L."/>
            <person name="Yao Z."/>
            <person name="Ying F."/>
            <person name="Zhai J."/>
            <person name="Zhou L."/>
            <person name="Zuber A."/>
            <person name="Denarie J."/>
            <person name="Dixon R.A."/>
            <person name="May G.D."/>
            <person name="Schwartz D.C."/>
            <person name="Rogers J."/>
            <person name="Quetier F."/>
            <person name="Town C.D."/>
            <person name="Roe B.A."/>
        </authorList>
    </citation>
    <scope>NUCLEOTIDE SEQUENCE [LARGE SCALE GENOMIC DNA]</scope>
    <source>
        <strain evidence="8">A17</strain>
        <strain evidence="9 10">cv. Jemalong A17</strain>
    </source>
</reference>
<keyword evidence="3" id="KW-0862">Zinc</keyword>
<dbReference type="AlphaFoldDB" id="A0A072U1E2"/>
<feature type="domain" description="SIAH-type" evidence="7">
    <location>
        <begin position="108"/>
        <end position="166"/>
    </location>
</feature>
<dbReference type="InterPro" id="IPR013010">
    <property type="entry name" value="Znf_SIAH"/>
</dbReference>
<comment type="function">
    <text evidence="4">E3 ubiquitin-protein ligase that mediates ubiquitination and subsequent proteasomal degradation of target proteins. E3 ubiquitin ligases accept ubiquitin from an E2 ubiquitin-conjugating enzyme in the form of a thioester and then directly transfers the ubiquitin to targeted substrates. It probably triggers the ubiquitin-mediated degradation of different substrates.</text>
</comment>
<protein>
    <submittedName>
        <fullName evidence="8">Seven in absentia family protein</fullName>
    </submittedName>
</protein>
<accession>A0A072U1E2</accession>
<dbReference type="PANTHER" id="PTHR46632:SF16">
    <property type="entry name" value="E3 UBIQUITIN-PROTEIN LIGASE SINA-LIKE 10"/>
    <property type="match status" value="1"/>
</dbReference>
<evidence type="ECO:0000256" key="5">
    <source>
        <dbReference type="PROSITE-ProRule" id="PRU00455"/>
    </source>
</evidence>
<dbReference type="PANTHER" id="PTHR46632">
    <property type="entry name" value="E3 UBIQUITIN-PROTEIN LIGASE SINA-LIKE 4"/>
    <property type="match status" value="1"/>
</dbReference>
<feature type="compositionally biased region" description="Acidic residues" evidence="6">
    <location>
        <begin position="31"/>
        <end position="56"/>
    </location>
</feature>
<evidence type="ECO:0000313" key="8">
    <source>
        <dbReference type="EMBL" id="KEH23524.1"/>
    </source>
</evidence>
<dbReference type="InterPro" id="IPR044286">
    <property type="entry name" value="SINL_plant"/>
</dbReference>
<reference evidence="9" key="3">
    <citation type="submission" date="2015-04" db="UniProtKB">
        <authorList>
            <consortium name="EnsemblPlants"/>
        </authorList>
    </citation>
    <scope>IDENTIFICATION</scope>
    <source>
        <strain evidence="9">cv. Jemalong A17</strain>
    </source>
</reference>
<evidence type="ECO:0000256" key="4">
    <source>
        <dbReference type="ARBA" id="ARBA00024004"/>
    </source>
</evidence>
<reference evidence="8 10" key="2">
    <citation type="journal article" date="2014" name="BMC Genomics">
        <title>An improved genome release (version Mt4.0) for the model legume Medicago truncatula.</title>
        <authorList>
            <person name="Tang H."/>
            <person name="Krishnakumar V."/>
            <person name="Bidwell S."/>
            <person name="Rosen B."/>
            <person name="Chan A."/>
            <person name="Zhou S."/>
            <person name="Gentzbittel L."/>
            <person name="Childs K.L."/>
            <person name="Yandell M."/>
            <person name="Gundlach H."/>
            <person name="Mayer K.F."/>
            <person name="Schwartz D.C."/>
            <person name="Town C.D."/>
        </authorList>
    </citation>
    <scope>GENOME REANNOTATION</scope>
    <source>
        <strain evidence="8">A17</strain>
        <strain evidence="9 10">cv. Jemalong A17</strain>
    </source>
</reference>
<evidence type="ECO:0000256" key="6">
    <source>
        <dbReference type="SAM" id="MobiDB-lite"/>
    </source>
</evidence>
<evidence type="ECO:0000313" key="10">
    <source>
        <dbReference type="Proteomes" id="UP000002051"/>
    </source>
</evidence>
<evidence type="ECO:0000256" key="2">
    <source>
        <dbReference type="ARBA" id="ARBA00022771"/>
    </source>
</evidence>
<dbReference type="EnsemblPlants" id="KEH23524">
    <property type="protein sequence ID" value="KEH23524"/>
    <property type="gene ID" value="MTR_7g085590"/>
</dbReference>
<organism evidence="8 10">
    <name type="scientific">Medicago truncatula</name>
    <name type="common">Barrel medic</name>
    <name type="synonym">Medicago tribuloides</name>
    <dbReference type="NCBI Taxonomy" id="3880"/>
    <lineage>
        <taxon>Eukaryota</taxon>
        <taxon>Viridiplantae</taxon>
        <taxon>Streptophyta</taxon>
        <taxon>Embryophyta</taxon>
        <taxon>Tracheophyta</taxon>
        <taxon>Spermatophyta</taxon>
        <taxon>Magnoliopsida</taxon>
        <taxon>eudicotyledons</taxon>
        <taxon>Gunneridae</taxon>
        <taxon>Pentapetalae</taxon>
        <taxon>rosids</taxon>
        <taxon>fabids</taxon>
        <taxon>Fabales</taxon>
        <taxon>Fabaceae</taxon>
        <taxon>Papilionoideae</taxon>
        <taxon>50 kb inversion clade</taxon>
        <taxon>NPAAA clade</taxon>
        <taxon>Hologalegina</taxon>
        <taxon>IRL clade</taxon>
        <taxon>Trifolieae</taxon>
        <taxon>Medicago</taxon>
    </lineage>
</organism>
<dbReference type="InterPro" id="IPR013083">
    <property type="entry name" value="Znf_RING/FYVE/PHD"/>
</dbReference>
<dbReference type="GO" id="GO:0008270">
    <property type="term" value="F:zinc ion binding"/>
    <property type="evidence" value="ECO:0007669"/>
    <property type="project" value="UniProtKB-KW"/>
</dbReference>
<dbReference type="Pfam" id="PF21361">
    <property type="entry name" value="Sina_ZnF"/>
    <property type="match status" value="1"/>
</dbReference>
<name>A0A072U1E2_MEDTR</name>
<keyword evidence="1" id="KW-0479">Metal-binding</keyword>
<dbReference type="PROSITE" id="PS51081">
    <property type="entry name" value="ZF_SIAH"/>
    <property type="match status" value="1"/>
</dbReference>
<evidence type="ECO:0000313" key="9">
    <source>
        <dbReference type="EnsemblPlants" id="KEH23524"/>
    </source>
</evidence>
<dbReference type="SUPFAM" id="SSF49599">
    <property type="entry name" value="TRAF domain-like"/>
    <property type="match status" value="1"/>
</dbReference>
<dbReference type="HOGENOM" id="CLU_964330_0_0_1"/>